<sequence length="157" mass="18864">MDLGGTSYENECNIDMPSFNQQAIMDYQRYNYTYDTPARDVRDLYAPSGLLAQKMEEARARSRERKVRRRIKREREMQNRYDETVKRTPVTTQADPNPKHAIPRGYAYDDYTGYYYESRTKMYFDPKTGLYGAHGRWYRWEKLTQTFSEYRPADEPD</sequence>
<name>A0A7S0DIH0_9EUKA</name>
<feature type="compositionally biased region" description="Basic residues" evidence="1">
    <location>
        <begin position="62"/>
        <end position="72"/>
    </location>
</feature>
<evidence type="ECO:0000259" key="2">
    <source>
        <dbReference type="Pfam" id="PF17780"/>
    </source>
</evidence>
<proteinExistence type="predicted"/>
<protein>
    <recommendedName>
        <fullName evidence="2">OCRE domain-containing protein</fullName>
    </recommendedName>
</protein>
<evidence type="ECO:0000256" key="1">
    <source>
        <dbReference type="SAM" id="MobiDB-lite"/>
    </source>
</evidence>
<accession>A0A7S0DIH0</accession>
<gene>
    <name evidence="3" type="ORF">LAMO00422_LOCUS14660</name>
</gene>
<organism evidence="3">
    <name type="scientific">Amorphochlora amoebiformis</name>
    <dbReference type="NCBI Taxonomy" id="1561963"/>
    <lineage>
        <taxon>Eukaryota</taxon>
        <taxon>Sar</taxon>
        <taxon>Rhizaria</taxon>
        <taxon>Cercozoa</taxon>
        <taxon>Chlorarachniophyceae</taxon>
        <taxon>Amorphochlora</taxon>
    </lineage>
</organism>
<feature type="region of interest" description="Disordered" evidence="1">
    <location>
        <begin position="55"/>
        <end position="103"/>
    </location>
</feature>
<feature type="domain" description="OCRE" evidence="2">
    <location>
        <begin position="104"/>
        <end position="149"/>
    </location>
</feature>
<dbReference type="EMBL" id="HBEM01021442">
    <property type="protein sequence ID" value="CAD8455715.1"/>
    <property type="molecule type" value="Transcribed_RNA"/>
</dbReference>
<evidence type="ECO:0000313" key="3">
    <source>
        <dbReference type="EMBL" id="CAD8455715.1"/>
    </source>
</evidence>
<reference evidence="3" key="1">
    <citation type="submission" date="2021-01" db="EMBL/GenBank/DDBJ databases">
        <authorList>
            <person name="Corre E."/>
            <person name="Pelletier E."/>
            <person name="Niang G."/>
            <person name="Scheremetjew M."/>
            <person name="Finn R."/>
            <person name="Kale V."/>
            <person name="Holt S."/>
            <person name="Cochrane G."/>
            <person name="Meng A."/>
            <person name="Brown T."/>
            <person name="Cohen L."/>
        </authorList>
    </citation>
    <scope>NUCLEOTIDE SEQUENCE</scope>
    <source>
        <strain evidence="3">CCMP2058</strain>
    </source>
</reference>
<dbReference type="AlphaFoldDB" id="A0A7S0DIH0"/>
<dbReference type="InterPro" id="IPR041591">
    <property type="entry name" value="OCRE"/>
</dbReference>
<dbReference type="Pfam" id="PF17780">
    <property type="entry name" value="OCRE"/>
    <property type="match status" value="1"/>
</dbReference>
<feature type="compositionally biased region" description="Basic and acidic residues" evidence="1">
    <location>
        <begin position="73"/>
        <end position="86"/>
    </location>
</feature>